<evidence type="ECO:0000313" key="1">
    <source>
        <dbReference type="EMBL" id="EGG14492.1"/>
    </source>
</evidence>
<name>F4QCW8_CACFS</name>
<evidence type="ECO:0000313" key="2">
    <source>
        <dbReference type="Proteomes" id="UP000007797"/>
    </source>
</evidence>
<dbReference type="AlphaFoldDB" id="F4QCW8"/>
<reference evidence="2" key="1">
    <citation type="journal article" date="2011" name="Genome Res.">
        <title>Phylogeny-wide analysis of social amoeba genomes highlights ancient origins for complex intercellular communication.</title>
        <authorList>
            <person name="Heidel A.J."/>
            <person name="Lawal H.M."/>
            <person name="Felder M."/>
            <person name="Schilde C."/>
            <person name="Helps N.R."/>
            <person name="Tunggal B."/>
            <person name="Rivero F."/>
            <person name="John U."/>
            <person name="Schleicher M."/>
            <person name="Eichinger L."/>
            <person name="Platzer M."/>
            <person name="Noegel A.A."/>
            <person name="Schaap P."/>
            <person name="Gloeckner G."/>
        </authorList>
    </citation>
    <scope>NUCLEOTIDE SEQUENCE [LARGE SCALE GENOMIC DNA]</scope>
    <source>
        <strain evidence="2">SH3</strain>
    </source>
</reference>
<proteinExistence type="predicted"/>
<dbReference type="GeneID" id="14866193"/>
<dbReference type="EMBL" id="GL883029">
    <property type="protein sequence ID" value="EGG14492.1"/>
    <property type="molecule type" value="Genomic_DNA"/>
</dbReference>
<accession>F4QCW8</accession>
<sequence length="196" mass="22695">MLSFLVFSPHRPLPLVYDIGFIQTFNINIICLGHVNIKIISIYYHGGRKLKDLKKVLKIGRMNGWTFTSPDSNDLKFVLDKFSQPGINNNNNQMRRHLIINATHQQNERTVKIIHLQPIEPKEKQDDGMYSGCCCECCGDCDFKPFTWVCEKLFGKFPNLSTGIQFFNKKMYNAYKQEGINAFNEINQNNIIIINN</sequence>
<dbReference type="RefSeq" id="XP_004353901.1">
    <property type="nucleotide sequence ID" value="XM_004353849.1"/>
</dbReference>
<organism evidence="1 2">
    <name type="scientific">Cavenderia fasciculata</name>
    <name type="common">Slime mold</name>
    <name type="synonym">Dictyostelium fasciculatum</name>
    <dbReference type="NCBI Taxonomy" id="261658"/>
    <lineage>
        <taxon>Eukaryota</taxon>
        <taxon>Amoebozoa</taxon>
        <taxon>Evosea</taxon>
        <taxon>Eumycetozoa</taxon>
        <taxon>Dictyostelia</taxon>
        <taxon>Acytosteliales</taxon>
        <taxon>Cavenderiaceae</taxon>
        <taxon>Cavenderia</taxon>
    </lineage>
</organism>
<keyword evidence="2" id="KW-1185">Reference proteome</keyword>
<dbReference type="Proteomes" id="UP000007797">
    <property type="component" value="Unassembled WGS sequence"/>
</dbReference>
<gene>
    <name evidence="1" type="ORF">DFA_12267</name>
</gene>
<protein>
    <submittedName>
        <fullName evidence="1">Uncharacterized protein</fullName>
    </submittedName>
</protein>
<dbReference type="KEGG" id="dfa:DFA_12267"/>